<comment type="caution">
    <text evidence="7">The sequence shown here is derived from an EMBL/GenBank/DDBJ whole genome shotgun (WGS) entry which is preliminary data.</text>
</comment>
<evidence type="ECO:0000259" key="6">
    <source>
        <dbReference type="Pfam" id="PF00724"/>
    </source>
</evidence>
<gene>
    <name evidence="7" type="ORF">BJ994_003365</name>
</gene>
<comment type="cofactor">
    <cofactor evidence="1">
        <name>FMN</name>
        <dbReference type="ChEBI" id="CHEBI:58210"/>
    </cofactor>
</comment>
<dbReference type="PANTHER" id="PTHR43303">
    <property type="entry name" value="NADPH DEHYDROGENASE C23G7.10C-RELATED"/>
    <property type="match status" value="1"/>
</dbReference>
<keyword evidence="4" id="KW-0521">NADP</keyword>
<protein>
    <submittedName>
        <fullName evidence="7">2,4-dienoyl-CoA reductase-like NADH-dependent reductase (Old Yellow Enzyme family)</fullName>
    </submittedName>
</protein>
<feature type="domain" description="NADH:flavin oxidoreductase/NADH oxidase N-terminal" evidence="6">
    <location>
        <begin position="4"/>
        <end position="338"/>
    </location>
</feature>
<dbReference type="Gene3D" id="3.20.20.70">
    <property type="entry name" value="Aldolase class I"/>
    <property type="match status" value="1"/>
</dbReference>
<keyword evidence="2" id="KW-0285">Flavoprotein</keyword>
<dbReference type="RefSeq" id="WP_167995556.1">
    <property type="nucleotide sequence ID" value="NZ_JAATJL010000001.1"/>
</dbReference>
<evidence type="ECO:0000313" key="8">
    <source>
        <dbReference type="Proteomes" id="UP000547458"/>
    </source>
</evidence>
<dbReference type="Proteomes" id="UP000547458">
    <property type="component" value="Unassembled WGS sequence"/>
</dbReference>
<keyword evidence="8" id="KW-1185">Reference proteome</keyword>
<dbReference type="GO" id="GO:0050661">
    <property type="term" value="F:NADP binding"/>
    <property type="evidence" value="ECO:0007669"/>
    <property type="project" value="InterPro"/>
</dbReference>
<dbReference type="AlphaFoldDB" id="A0A846RTB6"/>
<evidence type="ECO:0000256" key="1">
    <source>
        <dbReference type="ARBA" id="ARBA00001917"/>
    </source>
</evidence>
<dbReference type="GO" id="GO:0003959">
    <property type="term" value="F:NADPH dehydrogenase activity"/>
    <property type="evidence" value="ECO:0007669"/>
    <property type="project" value="InterPro"/>
</dbReference>
<dbReference type="InterPro" id="IPR013785">
    <property type="entry name" value="Aldolase_TIM"/>
</dbReference>
<dbReference type="InterPro" id="IPR044152">
    <property type="entry name" value="YqjM-like"/>
</dbReference>
<dbReference type="SUPFAM" id="SSF51395">
    <property type="entry name" value="FMN-linked oxidoreductases"/>
    <property type="match status" value="1"/>
</dbReference>
<dbReference type="Pfam" id="PF00724">
    <property type="entry name" value="Oxidored_FMN"/>
    <property type="match status" value="1"/>
</dbReference>
<sequence length="357" mass="39126">MSSKLFEPFTLRGTTFKNRVWLAPMCQYSAEDGMPNEWHHVHLGARAAGGFGLILAEATAVTPDGRISPEDTGIWNDRQRDAWKPIVDFIHAQNSVAGIQLAHAGRKASTFSPWRGRGTVPADEGGWNTVAPSAEAFPGYREPREMTMTEIREVPRAFARGARRALEAGFDVVELHAAHGYLLHQFLSPLSNHRTDSYGGSHSNRARLLLEVTDAVREVWPEDKPLFVRVSATDWTDGGIDVAETSQTAALLRERGVDLIDVSSGGNAQADIPVEPGYQVELATIVAKNSNLPVSAVGMITEPAQAERILAEERADAIMLARAALRDPNWPMRAQHELGLGAEGTPWPPQYERGAWQ</sequence>
<evidence type="ECO:0000256" key="2">
    <source>
        <dbReference type="ARBA" id="ARBA00022630"/>
    </source>
</evidence>
<dbReference type="InterPro" id="IPR001155">
    <property type="entry name" value="OxRdtase_FMN_N"/>
</dbReference>
<keyword evidence="3" id="KW-0288">FMN</keyword>
<dbReference type="EMBL" id="JAATJL010000001">
    <property type="protein sequence ID" value="NJC24289.1"/>
    <property type="molecule type" value="Genomic_DNA"/>
</dbReference>
<dbReference type="GO" id="GO:0010181">
    <property type="term" value="F:FMN binding"/>
    <property type="evidence" value="ECO:0007669"/>
    <property type="project" value="InterPro"/>
</dbReference>
<keyword evidence="5" id="KW-0560">Oxidoreductase</keyword>
<organism evidence="7 8">
    <name type="scientific">Arthrobacter pigmenti</name>
    <dbReference type="NCBI Taxonomy" id="271432"/>
    <lineage>
        <taxon>Bacteria</taxon>
        <taxon>Bacillati</taxon>
        <taxon>Actinomycetota</taxon>
        <taxon>Actinomycetes</taxon>
        <taxon>Micrococcales</taxon>
        <taxon>Micrococcaceae</taxon>
        <taxon>Arthrobacter</taxon>
    </lineage>
</organism>
<dbReference type="CDD" id="cd02932">
    <property type="entry name" value="OYE_YqiM_FMN"/>
    <property type="match status" value="1"/>
</dbReference>
<name>A0A846RTB6_9MICC</name>
<reference evidence="7 8" key="1">
    <citation type="submission" date="2020-03" db="EMBL/GenBank/DDBJ databases">
        <title>Sequencing the genomes of 1000 actinobacteria strains.</title>
        <authorList>
            <person name="Klenk H.-P."/>
        </authorList>
    </citation>
    <scope>NUCLEOTIDE SEQUENCE [LARGE SCALE GENOMIC DNA]</scope>
    <source>
        <strain evidence="7 8">DSM 16403</strain>
    </source>
</reference>
<evidence type="ECO:0000256" key="5">
    <source>
        <dbReference type="ARBA" id="ARBA00023002"/>
    </source>
</evidence>
<proteinExistence type="predicted"/>
<evidence type="ECO:0000313" key="7">
    <source>
        <dbReference type="EMBL" id="NJC24289.1"/>
    </source>
</evidence>
<evidence type="ECO:0000256" key="4">
    <source>
        <dbReference type="ARBA" id="ARBA00022857"/>
    </source>
</evidence>
<accession>A0A846RTB6</accession>
<evidence type="ECO:0000256" key="3">
    <source>
        <dbReference type="ARBA" id="ARBA00022643"/>
    </source>
</evidence>
<dbReference type="PANTHER" id="PTHR43303:SF4">
    <property type="entry name" value="NADPH DEHYDROGENASE C23G7.10C-RELATED"/>
    <property type="match status" value="1"/>
</dbReference>